<evidence type="ECO:0000313" key="6">
    <source>
        <dbReference type="EMBL" id="KTD39231.1"/>
    </source>
</evidence>
<dbReference type="InterPro" id="IPR016064">
    <property type="entry name" value="NAD/diacylglycerol_kinase_sf"/>
</dbReference>
<feature type="domain" description="DAGKc" evidence="5">
    <location>
        <begin position="1"/>
        <end position="134"/>
    </location>
</feature>
<dbReference type="NCBIfam" id="TIGR00147">
    <property type="entry name" value="YegS/Rv2252/BmrU family lipid kinase"/>
    <property type="match status" value="1"/>
</dbReference>
<dbReference type="InterPro" id="IPR045540">
    <property type="entry name" value="YegS/DAGK_C"/>
</dbReference>
<keyword evidence="1 7" id="KW-0808">Transferase</keyword>
<evidence type="ECO:0000313" key="7">
    <source>
        <dbReference type="EMBL" id="STX61760.1"/>
    </source>
</evidence>
<organism evidence="7 9">
    <name type="scientific">Legionella moravica</name>
    <dbReference type="NCBI Taxonomy" id="39962"/>
    <lineage>
        <taxon>Bacteria</taxon>
        <taxon>Pseudomonadati</taxon>
        <taxon>Pseudomonadota</taxon>
        <taxon>Gammaproteobacteria</taxon>
        <taxon>Legionellales</taxon>
        <taxon>Legionellaceae</taxon>
        <taxon>Legionella</taxon>
    </lineage>
</organism>
<dbReference type="Pfam" id="PF00781">
    <property type="entry name" value="DAGK_cat"/>
    <property type="match status" value="1"/>
</dbReference>
<dbReference type="GO" id="GO:0005524">
    <property type="term" value="F:ATP binding"/>
    <property type="evidence" value="ECO:0007669"/>
    <property type="project" value="UniProtKB-KW"/>
</dbReference>
<dbReference type="InterPro" id="IPR017438">
    <property type="entry name" value="ATP-NAD_kinase_N"/>
</dbReference>
<accession>A0A378JUS1</accession>
<dbReference type="PANTHER" id="PTHR12358:SF54">
    <property type="entry name" value="SPHINGOSINE KINASE RELATED PROTEIN"/>
    <property type="match status" value="1"/>
</dbReference>
<reference evidence="7 9" key="2">
    <citation type="submission" date="2018-06" db="EMBL/GenBank/DDBJ databases">
        <authorList>
            <consortium name="Pathogen Informatics"/>
            <person name="Doyle S."/>
        </authorList>
    </citation>
    <scope>NUCLEOTIDE SEQUENCE [LARGE SCALE GENOMIC DNA]</scope>
    <source>
        <strain evidence="7 9">NCTC12239</strain>
    </source>
</reference>
<dbReference type="EMBL" id="UGOG01000001">
    <property type="protein sequence ID" value="STX61760.1"/>
    <property type="molecule type" value="Genomic_DNA"/>
</dbReference>
<gene>
    <name evidence="7" type="primary">ytlR</name>
    <name evidence="6" type="ORF">Lmor_0159</name>
    <name evidence="7" type="ORF">NCTC12239_00678</name>
</gene>
<sequence>MSSLAVVINPASGGGQGKKIWQLIQTELSSLFDAIDYRISTGVEELTPLTQELLSEEPDYLLIIGGDGTLSHAINGMIKQDKIAIKKTKIAFLNAGCGGDFIRQFPRQNISQFLERLKKNQFVSSNIGSIRFKDQLPRYFINIASCGLSGQVVSKVTHSRWLKKLGGSLNYLFYSLVGLFTYKRPVVRIQIDEASFFDCSLLLMAACNGQFFGGSMHVAPKALVGDGLLDVVLFHDFTKLDALLKLPKIYSGSHILEKNVQYVQAKKVTIEPKDNSIIIVEADGEYIGHLPATFELLEETLAIIV</sequence>
<evidence type="ECO:0000256" key="4">
    <source>
        <dbReference type="ARBA" id="ARBA00022840"/>
    </source>
</evidence>
<dbReference type="STRING" id="39962.Lmor_0159"/>
<proteinExistence type="predicted"/>
<evidence type="ECO:0000259" key="5">
    <source>
        <dbReference type="PROSITE" id="PS50146"/>
    </source>
</evidence>
<evidence type="ECO:0000313" key="9">
    <source>
        <dbReference type="Proteomes" id="UP000254040"/>
    </source>
</evidence>
<dbReference type="Pfam" id="PF19279">
    <property type="entry name" value="YegS_C"/>
    <property type="match status" value="1"/>
</dbReference>
<dbReference type="Proteomes" id="UP000054985">
    <property type="component" value="Unassembled WGS sequence"/>
</dbReference>
<dbReference type="Proteomes" id="UP000254040">
    <property type="component" value="Unassembled WGS sequence"/>
</dbReference>
<dbReference type="EMBL" id="LNYN01000003">
    <property type="protein sequence ID" value="KTD39231.1"/>
    <property type="molecule type" value="Genomic_DNA"/>
</dbReference>
<name>A0A378JUS1_9GAMM</name>
<keyword evidence="4" id="KW-0067">ATP-binding</keyword>
<reference evidence="6 8" key="1">
    <citation type="submission" date="2015-11" db="EMBL/GenBank/DDBJ databases">
        <title>Genomic analysis of 38 Legionella species identifies large and diverse effector repertoires.</title>
        <authorList>
            <person name="Burstein D."/>
            <person name="Amaro F."/>
            <person name="Zusman T."/>
            <person name="Lifshitz Z."/>
            <person name="Cohen O."/>
            <person name="Gilbert J.A."/>
            <person name="Pupko T."/>
            <person name="Shuman H.A."/>
            <person name="Segal G."/>
        </authorList>
    </citation>
    <scope>NUCLEOTIDE SEQUENCE [LARGE SCALE GENOMIC DNA]</scope>
    <source>
        <strain evidence="6 8">ATCC 43877</strain>
    </source>
</reference>
<dbReference type="Gene3D" id="2.60.200.40">
    <property type="match status" value="1"/>
</dbReference>
<dbReference type="InterPro" id="IPR001206">
    <property type="entry name" value="Diacylglycerol_kinase_cat_dom"/>
</dbReference>
<dbReference type="PROSITE" id="PS50146">
    <property type="entry name" value="DAGK"/>
    <property type="match status" value="1"/>
</dbReference>
<dbReference type="PANTHER" id="PTHR12358">
    <property type="entry name" value="SPHINGOSINE KINASE"/>
    <property type="match status" value="1"/>
</dbReference>
<dbReference type="InterPro" id="IPR050187">
    <property type="entry name" value="Lipid_Phosphate_FormReg"/>
</dbReference>
<dbReference type="InterPro" id="IPR005218">
    <property type="entry name" value="Diacylglycerol/lipid_kinase"/>
</dbReference>
<dbReference type="EC" id="2.7.1.-" evidence="7"/>
<protein>
    <submittedName>
        <fullName evidence="7">Transcriptional regulator</fullName>
        <ecNumber evidence="7">2.7.1.-</ecNumber>
    </submittedName>
</protein>
<dbReference type="GO" id="GO:0016301">
    <property type="term" value="F:kinase activity"/>
    <property type="evidence" value="ECO:0007669"/>
    <property type="project" value="UniProtKB-KW"/>
</dbReference>
<dbReference type="AlphaFoldDB" id="A0A378JUS1"/>
<keyword evidence="2" id="KW-0547">Nucleotide-binding</keyword>
<evidence type="ECO:0000256" key="3">
    <source>
        <dbReference type="ARBA" id="ARBA00022777"/>
    </source>
</evidence>
<evidence type="ECO:0000313" key="8">
    <source>
        <dbReference type="Proteomes" id="UP000054985"/>
    </source>
</evidence>
<evidence type="ECO:0000256" key="2">
    <source>
        <dbReference type="ARBA" id="ARBA00022741"/>
    </source>
</evidence>
<dbReference type="GO" id="GO:0008654">
    <property type="term" value="P:phospholipid biosynthetic process"/>
    <property type="evidence" value="ECO:0007669"/>
    <property type="project" value="InterPro"/>
</dbReference>
<evidence type="ECO:0000256" key="1">
    <source>
        <dbReference type="ARBA" id="ARBA00022679"/>
    </source>
</evidence>
<dbReference type="OrthoDB" id="142078at2"/>
<dbReference type="SUPFAM" id="SSF111331">
    <property type="entry name" value="NAD kinase/diacylglycerol kinase-like"/>
    <property type="match status" value="1"/>
</dbReference>
<keyword evidence="3" id="KW-0418">Kinase</keyword>
<dbReference type="RefSeq" id="WP_028384309.1">
    <property type="nucleotide sequence ID" value="NZ_CAAAJG010000006.1"/>
</dbReference>
<keyword evidence="8" id="KW-1185">Reference proteome</keyword>
<dbReference type="Gene3D" id="3.40.50.10330">
    <property type="entry name" value="Probable inorganic polyphosphate/atp-NAD kinase, domain 1"/>
    <property type="match status" value="1"/>
</dbReference>